<dbReference type="PANTHER" id="PTHR48075">
    <property type="entry name" value="3-HYDROXYACYL-COA DEHYDROGENASE FAMILY PROTEIN"/>
    <property type="match status" value="1"/>
</dbReference>
<dbReference type="KEGG" id="tpro:Ga0080559_TMP4203"/>
<dbReference type="PANTHER" id="PTHR48075:SF5">
    <property type="entry name" value="3-HYDROXYBUTYRYL-COA DEHYDROGENASE"/>
    <property type="match status" value="1"/>
</dbReference>
<name>A0A1U7DA38_9RHOB</name>
<dbReference type="GO" id="GO:0070403">
    <property type="term" value="F:NAD+ binding"/>
    <property type="evidence" value="ECO:0007669"/>
    <property type="project" value="InterPro"/>
</dbReference>
<dbReference type="FunFam" id="3.40.50.720:FF:000009">
    <property type="entry name" value="Fatty oxidation complex, alpha subunit"/>
    <property type="match status" value="1"/>
</dbReference>
<reference evidence="4 5" key="1">
    <citation type="submission" date="2016-03" db="EMBL/GenBank/DDBJ databases">
        <title>Deep-sea bacteria in the southern Pacific.</title>
        <authorList>
            <person name="Tang K."/>
        </authorList>
    </citation>
    <scope>NUCLEOTIDE SEQUENCE [LARGE SCALE GENOMIC DNA]</scope>
    <source>
        <strain evidence="4 5">JLT2016</strain>
    </source>
</reference>
<keyword evidence="5" id="KW-1185">Reference proteome</keyword>
<dbReference type="InterPro" id="IPR008927">
    <property type="entry name" value="6-PGluconate_DH-like_C_sf"/>
</dbReference>
<sequence>MMTRTVAIIGAGTMGGGIAIAALTGGAHVVLIDTTGAALEAAGARIDKAFARAVEKGRATSEEAQNRRAALTVSTDLAAVSSAELVIEAVFEDLSVKTDLLTRLAPHVGAGSVVATNTSALRVSDLAGCLPHPQRFLGLHFFSPADINPLVEVVRGEATSDEALALAQEYVGAMGKTALTCRDANGFAVNRFFCPYTNEACRIADEGLATTGQIDLVARQVFDLAIGPFAVMNIIKPRINLNAVRNLSALGPSYAPAEGLVATGEAGESWQIEETPEALPEPVAATIGARLRAATWLPVLEELAEDVASPDAIDTGASLALRFGQPPVALMRAKGADSVRKEVEAYCARFDTPFPEAGLARVFA</sequence>
<dbReference type="EMBL" id="CP014796">
    <property type="protein sequence ID" value="APX24999.1"/>
    <property type="molecule type" value="Genomic_DNA"/>
</dbReference>
<dbReference type="Proteomes" id="UP000186559">
    <property type="component" value="Chromosome"/>
</dbReference>
<feature type="domain" description="3-hydroxyacyl-CoA dehydrogenase C-terminal" evidence="2">
    <location>
        <begin position="186"/>
        <end position="255"/>
    </location>
</feature>
<keyword evidence="1" id="KW-0560">Oxidoreductase</keyword>
<dbReference type="GO" id="GO:0006635">
    <property type="term" value="P:fatty acid beta-oxidation"/>
    <property type="evidence" value="ECO:0007669"/>
    <property type="project" value="TreeGrafter"/>
</dbReference>
<evidence type="ECO:0000313" key="5">
    <source>
        <dbReference type="Proteomes" id="UP000186559"/>
    </source>
</evidence>
<evidence type="ECO:0000259" key="3">
    <source>
        <dbReference type="Pfam" id="PF02737"/>
    </source>
</evidence>
<proteinExistence type="predicted"/>
<protein>
    <submittedName>
        <fullName evidence="4">3-hydroxyacyl-CoA dehydrogenase</fullName>
    </submittedName>
</protein>
<dbReference type="Gene3D" id="3.40.50.720">
    <property type="entry name" value="NAD(P)-binding Rossmann-like Domain"/>
    <property type="match status" value="1"/>
</dbReference>
<dbReference type="Pfam" id="PF00725">
    <property type="entry name" value="3HCDH"/>
    <property type="match status" value="1"/>
</dbReference>
<evidence type="ECO:0000259" key="2">
    <source>
        <dbReference type="Pfam" id="PF00725"/>
    </source>
</evidence>
<dbReference type="InterPro" id="IPR006108">
    <property type="entry name" value="3HC_DH_C"/>
</dbReference>
<gene>
    <name evidence="4" type="ORF">Ga0080559_TMP4203</name>
</gene>
<dbReference type="Pfam" id="PF02737">
    <property type="entry name" value="3HCDH_N"/>
    <property type="match status" value="1"/>
</dbReference>
<dbReference type="SUPFAM" id="SSF48179">
    <property type="entry name" value="6-phosphogluconate dehydrogenase C-terminal domain-like"/>
    <property type="match status" value="1"/>
</dbReference>
<organism evidence="4 5">
    <name type="scientific">Salipiger profundus</name>
    <dbReference type="NCBI Taxonomy" id="1229727"/>
    <lineage>
        <taxon>Bacteria</taxon>
        <taxon>Pseudomonadati</taxon>
        <taxon>Pseudomonadota</taxon>
        <taxon>Alphaproteobacteria</taxon>
        <taxon>Rhodobacterales</taxon>
        <taxon>Roseobacteraceae</taxon>
        <taxon>Salipiger</taxon>
    </lineage>
</organism>
<dbReference type="PROSITE" id="PS00067">
    <property type="entry name" value="3HCDH"/>
    <property type="match status" value="1"/>
</dbReference>
<dbReference type="SUPFAM" id="SSF51735">
    <property type="entry name" value="NAD(P)-binding Rossmann-fold domains"/>
    <property type="match status" value="1"/>
</dbReference>
<evidence type="ECO:0000313" key="4">
    <source>
        <dbReference type="EMBL" id="APX24999.1"/>
    </source>
</evidence>
<dbReference type="GO" id="GO:0008691">
    <property type="term" value="F:3-hydroxybutyryl-CoA dehydrogenase activity"/>
    <property type="evidence" value="ECO:0007669"/>
    <property type="project" value="TreeGrafter"/>
</dbReference>
<dbReference type="InterPro" id="IPR006176">
    <property type="entry name" value="3-OHacyl-CoA_DH_NAD-bd"/>
</dbReference>
<dbReference type="InterPro" id="IPR006180">
    <property type="entry name" value="3-OHacyl-CoA_DH_CS"/>
</dbReference>
<dbReference type="InterPro" id="IPR036291">
    <property type="entry name" value="NAD(P)-bd_dom_sf"/>
</dbReference>
<dbReference type="AlphaFoldDB" id="A0A1U7DA38"/>
<dbReference type="STRING" id="1229727.Ga0080559_TMP4203"/>
<evidence type="ECO:0000256" key="1">
    <source>
        <dbReference type="ARBA" id="ARBA00023002"/>
    </source>
</evidence>
<accession>A0A1U7DA38</accession>
<feature type="domain" description="3-hydroxyacyl-CoA dehydrogenase NAD binding" evidence="3">
    <location>
        <begin position="5"/>
        <end position="183"/>
    </location>
</feature>
<dbReference type="Gene3D" id="1.10.1040.50">
    <property type="match status" value="1"/>
</dbReference>